<accession>A0A2I0R128</accession>
<dbReference type="EC" id="3.5.3.1" evidence="2"/>
<keyword evidence="7 8" id="KW-0464">Manganese</keyword>
<protein>
    <recommendedName>
        <fullName evidence="3">Arginase</fullName>
        <ecNumber evidence="2">3.5.3.1</ecNumber>
    </recommendedName>
</protein>
<dbReference type="PANTHER" id="PTHR43782:SF3">
    <property type="entry name" value="ARGINASE"/>
    <property type="match status" value="1"/>
</dbReference>
<evidence type="ECO:0000256" key="9">
    <source>
        <dbReference type="PROSITE-ProRule" id="PRU00742"/>
    </source>
</evidence>
<dbReference type="SUPFAM" id="SSF52768">
    <property type="entry name" value="Arginase/deacetylase"/>
    <property type="match status" value="1"/>
</dbReference>
<dbReference type="InterPro" id="IPR023696">
    <property type="entry name" value="Ureohydrolase_dom_sf"/>
</dbReference>
<evidence type="ECO:0000256" key="8">
    <source>
        <dbReference type="PIRSR" id="PIRSR036979-1"/>
    </source>
</evidence>
<keyword evidence="5 8" id="KW-0479">Metal-binding</keyword>
<evidence type="ECO:0000256" key="6">
    <source>
        <dbReference type="ARBA" id="ARBA00022801"/>
    </source>
</evidence>
<dbReference type="GO" id="GO:0006525">
    <property type="term" value="P:arginine metabolic process"/>
    <property type="evidence" value="ECO:0007669"/>
    <property type="project" value="UniProtKB-KW"/>
</dbReference>
<dbReference type="GO" id="GO:0004053">
    <property type="term" value="F:arginase activity"/>
    <property type="evidence" value="ECO:0007669"/>
    <property type="project" value="UniProtKB-EC"/>
</dbReference>
<sequence length="319" mass="35212">MSKSIAYIINDSEISAGTRGASLGPGAMRVADDNSGNFLFSKYPIHYVQTMNHLLDRPSPYKYGKRADGLATVYKNVASVVSEQRKKNEFIVVVAGDHGSAGGTIAGLKMANPSNRLGVLWIDAHGDLHTPYTTPSGNMHGMPLATALNEDNLESKQNEPDTDTLKFWNEMKNTGNIAPKIEAEDLGFIGLRDLETPEVELMERKGIKNISVDELRSEGVQKIVERLEQKYANCDELYISFDVDSMDPDIVSHGTGTPVPKGLTPQEASELLRHYAGHPKVKCIEFVEVNPCLDEKTNHMAEVAYYLMKEVVETAEKKI</sequence>
<feature type="binding site" evidence="8">
    <location>
        <position position="125"/>
    </location>
    <ligand>
        <name>Mn(2+)</name>
        <dbReference type="ChEBI" id="CHEBI:29035"/>
        <label>1</label>
    </ligand>
</feature>
<dbReference type="PANTHER" id="PTHR43782">
    <property type="entry name" value="ARGINASE"/>
    <property type="match status" value="1"/>
</dbReference>
<comment type="cofactor">
    <cofactor evidence="8">
        <name>Mn(2+)</name>
        <dbReference type="ChEBI" id="CHEBI:29035"/>
    </cofactor>
    <text evidence="8">Binds 2 manganese ions per subunit.</text>
</comment>
<comment type="caution">
    <text evidence="10">The sequence shown here is derived from an EMBL/GenBank/DDBJ whole genome shotgun (WGS) entry which is preliminary data.</text>
</comment>
<dbReference type="CDD" id="cd09989">
    <property type="entry name" value="Arginase"/>
    <property type="match status" value="1"/>
</dbReference>
<dbReference type="AlphaFoldDB" id="A0A2I0R128"/>
<feature type="binding site" evidence="8">
    <location>
        <position position="98"/>
    </location>
    <ligand>
        <name>Mn(2+)</name>
        <dbReference type="ChEBI" id="CHEBI:29035"/>
        <label>1</label>
    </ligand>
</feature>
<evidence type="ECO:0000256" key="7">
    <source>
        <dbReference type="ARBA" id="ARBA00023211"/>
    </source>
</evidence>
<name>A0A2I0R128_9FLAO</name>
<dbReference type="OrthoDB" id="9788689at2"/>
<dbReference type="InterPro" id="IPR006035">
    <property type="entry name" value="Ureohydrolase"/>
</dbReference>
<dbReference type="PRINTS" id="PR00116">
    <property type="entry name" value="ARGINASE"/>
</dbReference>
<evidence type="ECO:0000256" key="2">
    <source>
        <dbReference type="ARBA" id="ARBA00012168"/>
    </source>
</evidence>
<keyword evidence="11" id="KW-1185">Reference proteome</keyword>
<organism evidence="10 11">
    <name type="scientific">Brumimicrobium salinarum</name>
    <dbReference type="NCBI Taxonomy" id="2058658"/>
    <lineage>
        <taxon>Bacteria</taxon>
        <taxon>Pseudomonadati</taxon>
        <taxon>Bacteroidota</taxon>
        <taxon>Flavobacteriia</taxon>
        <taxon>Flavobacteriales</taxon>
        <taxon>Crocinitomicaceae</taxon>
        <taxon>Brumimicrobium</taxon>
    </lineage>
</organism>
<feature type="binding site" evidence="8">
    <location>
        <position position="244"/>
    </location>
    <ligand>
        <name>Mn(2+)</name>
        <dbReference type="ChEBI" id="CHEBI:29035"/>
        <label>1</label>
    </ligand>
</feature>
<evidence type="ECO:0000256" key="5">
    <source>
        <dbReference type="ARBA" id="ARBA00022723"/>
    </source>
</evidence>
<evidence type="ECO:0000256" key="4">
    <source>
        <dbReference type="ARBA" id="ARBA00022503"/>
    </source>
</evidence>
<gene>
    <name evidence="10" type="ORF">CW751_10490</name>
</gene>
<reference evidence="10 11" key="1">
    <citation type="submission" date="2017-12" db="EMBL/GenBank/DDBJ databases">
        <title>The draft genome sequence of Brumimicrobium saltpan LHR20.</title>
        <authorList>
            <person name="Do Z.-J."/>
            <person name="Luo H.-R."/>
        </authorList>
    </citation>
    <scope>NUCLEOTIDE SEQUENCE [LARGE SCALE GENOMIC DNA]</scope>
    <source>
        <strain evidence="10 11">LHR20</strain>
    </source>
</reference>
<keyword evidence="6" id="KW-0378">Hydrolase</keyword>
<dbReference type="PROSITE" id="PS51409">
    <property type="entry name" value="ARGINASE_2"/>
    <property type="match status" value="1"/>
</dbReference>
<dbReference type="GO" id="GO:0005829">
    <property type="term" value="C:cytosol"/>
    <property type="evidence" value="ECO:0007669"/>
    <property type="project" value="TreeGrafter"/>
</dbReference>
<dbReference type="RefSeq" id="WP_101334961.1">
    <property type="nucleotide sequence ID" value="NZ_PJNI01000011.1"/>
</dbReference>
<evidence type="ECO:0000256" key="3">
    <source>
        <dbReference type="ARBA" id="ARBA00018123"/>
    </source>
</evidence>
<dbReference type="Gene3D" id="3.40.800.10">
    <property type="entry name" value="Ureohydrolase domain"/>
    <property type="match status" value="1"/>
</dbReference>
<dbReference type="Pfam" id="PF00491">
    <property type="entry name" value="Arginase"/>
    <property type="match status" value="1"/>
</dbReference>
<keyword evidence="4" id="KW-0056">Arginine metabolism</keyword>
<dbReference type="EMBL" id="PJNI01000011">
    <property type="protein sequence ID" value="PKR80274.1"/>
    <property type="molecule type" value="Genomic_DNA"/>
</dbReference>
<dbReference type="InterPro" id="IPR014033">
    <property type="entry name" value="Arginase"/>
</dbReference>
<dbReference type="Proteomes" id="UP000236654">
    <property type="component" value="Unassembled WGS sequence"/>
</dbReference>
<feature type="binding site" evidence="8">
    <location>
        <position position="127"/>
    </location>
    <ligand>
        <name>Mn(2+)</name>
        <dbReference type="ChEBI" id="CHEBI:29035"/>
        <label>1</label>
    </ligand>
</feature>
<dbReference type="PIRSF" id="PIRSF036979">
    <property type="entry name" value="Arginase"/>
    <property type="match status" value="1"/>
</dbReference>
<comment type="similarity">
    <text evidence="9">Belongs to the arginase family.</text>
</comment>
<evidence type="ECO:0000256" key="1">
    <source>
        <dbReference type="ARBA" id="ARBA00005098"/>
    </source>
</evidence>
<feature type="binding site" evidence="8">
    <location>
        <position position="123"/>
    </location>
    <ligand>
        <name>Mn(2+)</name>
        <dbReference type="ChEBI" id="CHEBI:29035"/>
        <label>1</label>
    </ligand>
</feature>
<proteinExistence type="inferred from homology"/>
<dbReference type="GO" id="GO:0030145">
    <property type="term" value="F:manganese ion binding"/>
    <property type="evidence" value="ECO:0007669"/>
    <property type="project" value="TreeGrafter"/>
</dbReference>
<evidence type="ECO:0000313" key="11">
    <source>
        <dbReference type="Proteomes" id="UP000236654"/>
    </source>
</evidence>
<evidence type="ECO:0000313" key="10">
    <source>
        <dbReference type="EMBL" id="PKR80274.1"/>
    </source>
</evidence>
<feature type="binding site" evidence="8">
    <location>
        <position position="242"/>
    </location>
    <ligand>
        <name>Mn(2+)</name>
        <dbReference type="ChEBI" id="CHEBI:29035"/>
        <label>1</label>
    </ligand>
</feature>
<comment type="pathway">
    <text evidence="1">Nitrogen metabolism; urea cycle; L-ornithine and urea from L-arginine: step 1/1.</text>
</comment>